<gene>
    <name evidence="2" type="ORF">ACE1CC_21030</name>
</gene>
<dbReference type="EMBL" id="JBHFNQ010000163">
    <property type="protein sequence ID" value="MFB2879345.1"/>
    <property type="molecule type" value="Genomic_DNA"/>
</dbReference>
<evidence type="ECO:0000256" key="1">
    <source>
        <dbReference type="SAM" id="Phobius"/>
    </source>
</evidence>
<reference evidence="2 3" key="1">
    <citation type="submission" date="2024-09" db="EMBL/GenBank/DDBJ databases">
        <title>Floridaenema gen nov. (Aerosakkonemataceae, Aerosakkonematales ord. nov., Cyanobacteria) from benthic tropical and subtropical fresh waters, with the description of four new species.</title>
        <authorList>
            <person name="Moretto J.A."/>
            <person name="Berthold D.E."/>
            <person name="Lefler F.W."/>
            <person name="Huang I.-S."/>
            <person name="Laughinghouse H. IV."/>
        </authorList>
    </citation>
    <scope>NUCLEOTIDE SEQUENCE [LARGE SCALE GENOMIC DNA]</scope>
    <source>
        <strain evidence="2 3">BLCC-F46</strain>
    </source>
</reference>
<protein>
    <recommendedName>
        <fullName evidence="4">Lipoprotein</fullName>
    </recommendedName>
</protein>
<evidence type="ECO:0000313" key="2">
    <source>
        <dbReference type="EMBL" id="MFB2879345.1"/>
    </source>
</evidence>
<name>A0ABV4X977_9CYAN</name>
<comment type="caution">
    <text evidence="2">The sequence shown here is derived from an EMBL/GenBank/DDBJ whole genome shotgun (WGS) entry which is preliminary data.</text>
</comment>
<dbReference type="RefSeq" id="WP_413272390.1">
    <property type="nucleotide sequence ID" value="NZ_JBHFNQ010000163.1"/>
</dbReference>
<keyword evidence="3" id="KW-1185">Reference proteome</keyword>
<dbReference type="Proteomes" id="UP001576774">
    <property type="component" value="Unassembled WGS sequence"/>
</dbReference>
<keyword evidence="1" id="KW-0812">Transmembrane</keyword>
<sequence length="189" mass="20838">MQIINHKIIVSPKLVRLVQIFHFSLAIFLLIGTLLLNGCSTNSVAAVPLNWKTIDAVPSGLWQLAVSQNTSATPDHLHNVLAASIPTKDNGYLHIFNFNHPQTCGRIGCLYVAYLAKEQSYQQVLSTYLQPNLPPQHSLISISPDISATALPCLEIKQVKQQSLLTLTYCFNGSSFQPTKSIRILLSKS</sequence>
<accession>A0ABV4X977</accession>
<proteinExistence type="predicted"/>
<keyword evidence="1" id="KW-1133">Transmembrane helix</keyword>
<keyword evidence="1" id="KW-0472">Membrane</keyword>
<evidence type="ECO:0008006" key="4">
    <source>
        <dbReference type="Google" id="ProtNLM"/>
    </source>
</evidence>
<organism evidence="2 3">
    <name type="scientific">Floridaenema aerugineum BLCC-F46</name>
    <dbReference type="NCBI Taxonomy" id="3153654"/>
    <lineage>
        <taxon>Bacteria</taxon>
        <taxon>Bacillati</taxon>
        <taxon>Cyanobacteriota</taxon>
        <taxon>Cyanophyceae</taxon>
        <taxon>Oscillatoriophycideae</taxon>
        <taxon>Aerosakkonematales</taxon>
        <taxon>Aerosakkonemataceae</taxon>
        <taxon>Floridanema</taxon>
        <taxon>Floridanema aerugineum</taxon>
    </lineage>
</organism>
<evidence type="ECO:0000313" key="3">
    <source>
        <dbReference type="Proteomes" id="UP001576774"/>
    </source>
</evidence>
<feature type="transmembrane region" description="Helical" evidence="1">
    <location>
        <begin position="20"/>
        <end position="38"/>
    </location>
</feature>